<dbReference type="InterPro" id="IPR029028">
    <property type="entry name" value="Alpha/beta_knot_MTases"/>
</dbReference>
<gene>
    <name evidence="2" type="ORF">ASZ90_006637</name>
</gene>
<organism evidence="2">
    <name type="scientific">hydrocarbon metagenome</name>
    <dbReference type="NCBI Taxonomy" id="938273"/>
    <lineage>
        <taxon>unclassified sequences</taxon>
        <taxon>metagenomes</taxon>
        <taxon>ecological metagenomes</taxon>
    </lineage>
</organism>
<protein>
    <recommendedName>
        <fullName evidence="1">tRNA (guanine-N(1)-)-methyltransferase C-terminal domain-containing protein</fullName>
    </recommendedName>
</protein>
<proteinExistence type="predicted"/>
<dbReference type="InterPro" id="IPR029026">
    <property type="entry name" value="tRNA_m1G_MTases_N"/>
</dbReference>
<sequence>MLYIVLLHYPVYNKDGKIVTTAIANMDIHDIARLAKTYAVSGFYIVNPVDEQIKLASQIIDHWREGYGASYNKFRQIAFELIKLEKSLSDVLDEISRETGHAPKTVVTGANFSDDLLKFADFREMLKNDHEPYVIIFGTGSGISGEVVNAADYRLEPIKGKGEYNHLAVRSAVAIVLDRVMNV</sequence>
<dbReference type="SUPFAM" id="SSF75217">
    <property type="entry name" value="alpha/beta knot"/>
    <property type="match status" value="1"/>
</dbReference>
<dbReference type="EMBL" id="LNQE01000898">
    <property type="protein sequence ID" value="KUG23588.1"/>
    <property type="molecule type" value="Genomic_DNA"/>
</dbReference>
<dbReference type="AlphaFoldDB" id="A0A0W8FS18"/>
<dbReference type="Pfam" id="PF09936">
    <property type="entry name" value="Methyltrn_RNA_4"/>
    <property type="match status" value="1"/>
</dbReference>
<evidence type="ECO:0000313" key="2">
    <source>
        <dbReference type="EMBL" id="KUG23588.1"/>
    </source>
</evidence>
<dbReference type="CDD" id="cd18085">
    <property type="entry name" value="TM1570-like"/>
    <property type="match status" value="1"/>
</dbReference>
<comment type="caution">
    <text evidence="2">The sequence shown here is derived from an EMBL/GenBank/DDBJ whole genome shotgun (WGS) entry which is preliminary data.</text>
</comment>
<name>A0A0W8FS18_9ZZZZ</name>
<reference evidence="2" key="1">
    <citation type="journal article" date="2015" name="Proc. Natl. Acad. Sci. U.S.A.">
        <title>Networks of energetic and metabolic interactions define dynamics in microbial communities.</title>
        <authorList>
            <person name="Embree M."/>
            <person name="Liu J.K."/>
            <person name="Al-Bassam M.M."/>
            <person name="Zengler K."/>
        </authorList>
    </citation>
    <scope>NUCLEOTIDE SEQUENCE</scope>
</reference>
<dbReference type="InterPro" id="IPR019230">
    <property type="entry name" value="RNA_MeTrfase_C_dom"/>
</dbReference>
<dbReference type="Gene3D" id="3.40.1280.10">
    <property type="match status" value="1"/>
</dbReference>
<evidence type="ECO:0000259" key="1">
    <source>
        <dbReference type="Pfam" id="PF09936"/>
    </source>
</evidence>
<feature type="domain" description="tRNA (guanine-N(1)-)-methyltransferase C-terminal" evidence="1">
    <location>
        <begin position="2"/>
        <end position="181"/>
    </location>
</feature>
<accession>A0A0W8FS18</accession>